<dbReference type="Pfam" id="PF12680">
    <property type="entry name" value="SnoaL_2"/>
    <property type="match status" value="1"/>
</dbReference>
<keyword evidence="3" id="KW-1185">Reference proteome</keyword>
<dbReference type="InterPro" id="IPR037401">
    <property type="entry name" value="SnoaL-like"/>
</dbReference>
<dbReference type="EMBL" id="JALIEB010000006">
    <property type="protein sequence ID" value="MCV3272115.1"/>
    <property type="molecule type" value="Genomic_DNA"/>
</dbReference>
<dbReference type="Proteomes" id="UP001208690">
    <property type="component" value="Unassembled WGS sequence"/>
</dbReference>
<name>A0ABT3BEX3_9RHOB</name>
<accession>A0ABT3BEX3</accession>
<feature type="domain" description="SnoaL-like" evidence="1">
    <location>
        <begin position="25"/>
        <end position="122"/>
    </location>
</feature>
<dbReference type="SUPFAM" id="SSF54427">
    <property type="entry name" value="NTF2-like"/>
    <property type="match status" value="1"/>
</dbReference>
<dbReference type="Gene3D" id="3.10.450.50">
    <property type="match status" value="1"/>
</dbReference>
<comment type="caution">
    <text evidence="2">The sequence shown here is derived from an EMBL/GenBank/DDBJ whole genome shotgun (WGS) entry which is preliminary data.</text>
</comment>
<gene>
    <name evidence="2" type="ORF">MUB52_11820</name>
</gene>
<sequence>MPNTDPLPALTTLLRESLGDLLDPADSFLEMCAEDVAFEAPYAPAGSNVLKGRAAVANYLPVVREHYDIRELAETALYRTTDPEVVILEFEARNSTGRKTGLPYDQRYINVIWVRNGKIVDYRDYWNPVVALAAVGGTDGMPDVVKGSAA</sequence>
<protein>
    <submittedName>
        <fullName evidence="2">Nuclear transport factor 2 family protein</fullName>
    </submittedName>
</protein>
<evidence type="ECO:0000259" key="1">
    <source>
        <dbReference type="Pfam" id="PF12680"/>
    </source>
</evidence>
<organism evidence="2 3">
    <name type="scientific">Roseobacter sinensis</name>
    <dbReference type="NCBI Taxonomy" id="2931391"/>
    <lineage>
        <taxon>Bacteria</taxon>
        <taxon>Pseudomonadati</taxon>
        <taxon>Pseudomonadota</taxon>
        <taxon>Alphaproteobacteria</taxon>
        <taxon>Rhodobacterales</taxon>
        <taxon>Roseobacteraceae</taxon>
        <taxon>Roseobacter</taxon>
    </lineage>
</organism>
<dbReference type="InterPro" id="IPR032710">
    <property type="entry name" value="NTF2-like_dom_sf"/>
</dbReference>
<proteinExistence type="predicted"/>
<reference evidence="2 3" key="1">
    <citation type="submission" date="2022-04" db="EMBL/GenBank/DDBJ databases">
        <title>Roseobacter sp. WL0113 is a bacterium isolated from neritic sediment.</title>
        <authorList>
            <person name="Wang L."/>
            <person name="He W."/>
            <person name="Zhang D.-F."/>
        </authorList>
    </citation>
    <scope>NUCLEOTIDE SEQUENCE [LARGE SCALE GENOMIC DNA]</scope>
    <source>
        <strain evidence="2 3">WL0113</strain>
    </source>
</reference>
<evidence type="ECO:0000313" key="2">
    <source>
        <dbReference type="EMBL" id="MCV3272115.1"/>
    </source>
</evidence>
<evidence type="ECO:0000313" key="3">
    <source>
        <dbReference type="Proteomes" id="UP001208690"/>
    </source>
</evidence>
<dbReference type="RefSeq" id="WP_263844438.1">
    <property type="nucleotide sequence ID" value="NZ_JALIEB010000006.1"/>
</dbReference>